<accession>A0A8G2FXS5</accession>
<sequence length="310" mass="36708">MNISDIDKKLDYKCKFSYNVNISIGRLSEIYKNPITVFIKNDGKNHYIRAYVPKTDDKNIMEMMNFFDYDDFNNYYRIIQNMYSESQYKLIEELGNIRSVVFSETDLENGMLTVRFRFSSRYRKEITDILSKYMIRPNVINNIKITPSEGIKWLIGNKNKRTRLSVLSYDVPLSIHNNDYVSEFMMNHDSIAEVLDAYSVSNKFKMLVYTNDEMRESNDVHKIDDGIYEAFVENRMLQAVREAANDAGIFRDHLFIKVDKDSINLTVILSYYRIDEYLRILFSESYNLTGQNIVSIRYIGDYQDYVFDII</sequence>
<dbReference type="RefSeq" id="WP_084273136.1">
    <property type="nucleotide sequence ID" value="NZ_FWYE01000004.1"/>
</dbReference>
<comment type="caution">
    <text evidence="1">The sequence shown here is derived from an EMBL/GenBank/DDBJ whole genome shotgun (WGS) entry which is preliminary data.</text>
</comment>
<name>A0A8G2FXS5_PICTO</name>
<dbReference type="Pfam" id="PF19020">
    <property type="entry name" value="Ta1207"/>
    <property type="match status" value="1"/>
</dbReference>
<evidence type="ECO:0000313" key="2">
    <source>
        <dbReference type="Proteomes" id="UP000192315"/>
    </source>
</evidence>
<proteinExistence type="predicted"/>
<reference evidence="1 2" key="1">
    <citation type="submission" date="2017-04" db="EMBL/GenBank/DDBJ databases">
        <authorList>
            <person name="Varghese N."/>
            <person name="Submissions S."/>
        </authorList>
    </citation>
    <scope>NUCLEOTIDE SEQUENCE [LARGE SCALE GENOMIC DNA]</scope>
    <source>
        <strain evidence="1 2">DSM 9789</strain>
    </source>
</reference>
<dbReference type="EMBL" id="FWYE01000004">
    <property type="protein sequence ID" value="SMD31445.1"/>
    <property type="molecule type" value="Genomic_DNA"/>
</dbReference>
<keyword evidence="2" id="KW-1185">Reference proteome</keyword>
<protein>
    <submittedName>
        <fullName evidence="1">Uncharacterized protein</fullName>
    </submittedName>
</protein>
<dbReference type="Proteomes" id="UP000192315">
    <property type="component" value="Unassembled WGS sequence"/>
</dbReference>
<evidence type="ECO:0000313" key="1">
    <source>
        <dbReference type="EMBL" id="SMD31445.1"/>
    </source>
</evidence>
<dbReference type="InterPro" id="IPR043958">
    <property type="entry name" value="Ta1207"/>
</dbReference>
<gene>
    <name evidence="1" type="ORF">SAMN02745355_1386</name>
</gene>
<dbReference type="AlphaFoldDB" id="A0A8G2FXS5"/>
<organism evidence="1 2">
    <name type="scientific">Picrophilus torridus (strain ATCC 700027 / DSM 9790 / JCM 10055 / NBRC 100828 / KAW 2/3)</name>
    <dbReference type="NCBI Taxonomy" id="1122961"/>
    <lineage>
        <taxon>Archaea</taxon>
        <taxon>Methanobacteriati</taxon>
        <taxon>Thermoplasmatota</taxon>
        <taxon>Thermoplasmata</taxon>
        <taxon>Thermoplasmatales</taxon>
        <taxon>Picrophilaceae</taxon>
        <taxon>Picrophilus</taxon>
    </lineage>
</organism>